<keyword evidence="7" id="KW-0119">Carbohydrate metabolism</keyword>
<protein>
    <recommendedName>
        <fullName evidence="3">glucan 1,4-alpha-glucosidase</fullName>
        <ecNumber evidence="3">3.2.1.3</ecNumber>
    </recommendedName>
    <alternativeName>
        <fullName evidence="11">1,4-alpha-D-glucan glucohydrolase</fullName>
    </alternativeName>
    <alternativeName>
        <fullName evidence="10">Glucan 1,4-alpha-glucosidase</fullName>
    </alternativeName>
</protein>
<dbReference type="Pfam" id="PF00723">
    <property type="entry name" value="Glyco_hydro_15"/>
    <property type="match status" value="1"/>
</dbReference>
<evidence type="ECO:0000256" key="6">
    <source>
        <dbReference type="ARBA" id="ARBA00023180"/>
    </source>
</evidence>
<sequence length="479" mass="50924">MRFSLQTLSLLALALPLQVEVSSARSLQERATSVADWVAGEIPIALSGLFRNIGSSGEFAKTANTGAVIASPSTVGPDYYFQWTRDAAMVFKVLLNQYINGNTTLEGLLKTYATANDKLQKTTNPSGSYTTGGIGEPKFLVGGGAFTGNWGRPQLDGPAIRATVLIKFANMMIDAGQTSYVTSNLYDSGFPTNTVIKADLEYVANNWKSSGFDLWEEINSIHFFTFMVQYRALVEGAELANRLGDTGAAAWYASQAAAIKNRLTEFWSPSKGYLITSLNNNARSGLDCGTLLGSLHGNGARGFAVYPPTSDEVLVTLQALVDVMKPLYGINSAPGAPGIAIGRYPEDVYDGAGTSIANPWFICTLTTAEVLYTASKGFSTAGKITVSSLTQSFFRQFLPSATAGTTYASGSTGFSTLVAGLKTYGDTFVATAQLHAANNGSLSEQFGRNDGFMTGARDLTWSYASFLTTAAARTGKLAF</sequence>
<accession>A0ABR3GFL8</accession>
<reference evidence="14 15" key="1">
    <citation type="submission" date="2024-02" db="EMBL/GenBank/DDBJ databases">
        <title>Discinaceae phylogenomics.</title>
        <authorList>
            <person name="Dirks A.C."/>
            <person name="James T.Y."/>
        </authorList>
    </citation>
    <scope>NUCLEOTIDE SEQUENCE [LARGE SCALE GENOMIC DNA]</scope>
    <source>
        <strain evidence="14 15">ACD0624</strain>
    </source>
</reference>
<dbReference type="InterPro" id="IPR000165">
    <property type="entry name" value="Glucoamylase"/>
</dbReference>
<dbReference type="InterPro" id="IPR012341">
    <property type="entry name" value="6hp_glycosidase-like_sf"/>
</dbReference>
<evidence type="ECO:0000256" key="3">
    <source>
        <dbReference type="ARBA" id="ARBA00012593"/>
    </source>
</evidence>
<evidence type="ECO:0000313" key="15">
    <source>
        <dbReference type="Proteomes" id="UP001447188"/>
    </source>
</evidence>
<evidence type="ECO:0000256" key="7">
    <source>
        <dbReference type="ARBA" id="ARBA00023277"/>
    </source>
</evidence>
<dbReference type="GO" id="GO:0004339">
    <property type="term" value="F:glucan 1,4-alpha-glucosidase activity"/>
    <property type="evidence" value="ECO:0007669"/>
    <property type="project" value="UniProtKB-EC"/>
</dbReference>
<feature type="chain" id="PRO_5045562127" description="glucan 1,4-alpha-glucosidase" evidence="12">
    <location>
        <begin position="25"/>
        <end position="479"/>
    </location>
</feature>
<evidence type="ECO:0000256" key="5">
    <source>
        <dbReference type="ARBA" id="ARBA00022801"/>
    </source>
</evidence>
<dbReference type="InterPro" id="IPR011613">
    <property type="entry name" value="GH15-like"/>
</dbReference>
<evidence type="ECO:0000256" key="4">
    <source>
        <dbReference type="ARBA" id="ARBA00022729"/>
    </source>
</evidence>
<keyword evidence="9" id="KW-0624">Polysaccharide degradation</keyword>
<keyword evidence="4 12" id="KW-0732">Signal</keyword>
<evidence type="ECO:0000313" key="14">
    <source>
        <dbReference type="EMBL" id="KAL0634739.1"/>
    </source>
</evidence>
<keyword evidence="5 14" id="KW-0378">Hydrolase</keyword>
<feature type="domain" description="GH15-like" evidence="13">
    <location>
        <begin position="44"/>
        <end position="470"/>
    </location>
</feature>
<evidence type="ECO:0000256" key="12">
    <source>
        <dbReference type="SAM" id="SignalP"/>
    </source>
</evidence>
<comment type="similarity">
    <text evidence="2">Belongs to the glycosyl hydrolase 15 family.</text>
</comment>
<organism evidence="14 15">
    <name type="scientific">Discina gigas</name>
    <dbReference type="NCBI Taxonomy" id="1032678"/>
    <lineage>
        <taxon>Eukaryota</taxon>
        <taxon>Fungi</taxon>
        <taxon>Dikarya</taxon>
        <taxon>Ascomycota</taxon>
        <taxon>Pezizomycotina</taxon>
        <taxon>Pezizomycetes</taxon>
        <taxon>Pezizales</taxon>
        <taxon>Discinaceae</taxon>
        <taxon>Discina</taxon>
    </lineage>
</organism>
<evidence type="ECO:0000256" key="9">
    <source>
        <dbReference type="ARBA" id="ARBA00023326"/>
    </source>
</evidence>
<evidence type="ECO:0000256" key="8">
    <source>
        <dbReference type="ARBA" id="ARBA00023295"/>
    </source>
</evidence>
<dbReference type="EMBL" id="JBBBZM010000086">
    <property type="protein sequence ID" value="KAL0634739.1"/>
    <property type="molecule type" value="Genomic_DNA"/>
</dbReference>
<dbReference type="EC" id="3.2.1.3" evidence="3"/>
<dbReference type="PRINTS" id="PR00736">
    <property type="entry name" value="GLHYDRLASE15"/>
</dbReference>
<keyword evidence="15" id="KW-1185">Reference proteome</keyword>
<keyword evidence="8 14" id="KW-0326">Glycosidase</keyword>
<proteinExistence type="inferred from homology"/>
<dbReference type="SUPFAM" id="SSF48208">
    <property type="entry name" value="Six-hairpin glycosidases"/>
    <property type="match status" value="1"/>
</dbReference>
<dbReference type="PANTHER" id="PTHR31616">
    <property type="entry name" value="TREHALASE"/>
    <property type="match status" value="1"/>
</dbReference>
<dbReference type="InterPro" id="IPR008928">
    <property type="entry name" value="6-hairpin_glycosidase_sf"/>
</dbReference>
<evidence type="ECO:0000259" key="13">
    <source>
        <dbReference type="Pfam" id="PF00723"/>
    </source>
</evidence>
<evidence type="ECO:0000256" key="2">
    <source>
        <dbReference type="ARBA" id="ARBA00006188"/>
    </source>
</evidence>
<comment type="catalytic activity">
    <reaction evidence="1">
        <text>Hydrolysis of terminal (1-&gt;4)-linked alpha-D-glucose residues successively from non-reducing ends of the chains with release of beta-D-glucose.</text>
        <dbReference type="EC" id="3.2.1.3"/>
    </reaction>
</comment>
<evidence type="ECO:0000256" key="1">
    <source>
        <dbReference type="ARBA" id="ARBA00001863"/>
    </source>
</evidence>
<dbReference type="InterPro" id="IPR046966">
    <property type="entry name" value="Glucoamylase_active_site"/>
</dbReference>
<gene>
    <name evidence="14" type="primary">gla1</name>
    <name evidence="14" type="ORF">Q9L58_006335</name>
</gene>
<dbReference type="Gene3D" id="1.50.10.10">
    <property type="match status" value="1"/>
</dbReference>
<keyword evidence="6" id="KW-0325">Glycoprotein</keyword>
<evidence type="ECO:0000256" key="10">
    <source>
        <dbReference type="ARBA" id="ARBA00033442"/>
    </source>
</evidence>
<dbReference type="Proteomes" id="UP001447188">
    <property type="component" value="Unassembled WGS sequence"/>
</dbReference>
<evidence type="ECO:0000256" key="11">
    <source>
        <dbReference type="ARBA" id="ARBA00033473"/>
    </source>
</evidence>
<feature type="signal peptide" evidence="12">
    <location>
        <begin position="1"/>
        <end position="24"/>
    </location>
</feature>
<comment type="caution">
    <text evidence="14">The sequence shown here is derived from an EMBL/GenBank/DDBJ whole genome shotgun (WGS) entry which is preliminary data.</text>
</comment>
<name>A0ABR3GFL8_9PEZI</name>
<dbReference type="PANTHER" id="PTHR31616:SF12">
    <property type="entry name" value="GLUCOAMYLASE"/>
    <property type="match status" value="1"/>
</dbReference>
<dbReference type="PROSITE" id="PS00820">
    <property type="entry name" value="GLUCOAMYLASE"/>
    <property type="match status" value="1"/>
</dbReference>